<sequence>MIELDDIDRLGENLCRPECVLATSNGRIYAANVRGGITIIAPDGSQSDLLASNPGFALYPNGMTLMADGSVLLAHLGADEGGVFRLRESGDLEPFLTEVDGQNLPPTNYVHLDPQARIWITVSTRLVPRARAYRPDIADGFVVLAQDGQARVVAEGLGYANECIVHPDGKRLFVNETFAKRLTSFDIADNGDLTNRTVMARFGDGTFPDGLTFDAQGGVWITSIVSNRVIRISPDGGRQTLMIEDNDPEHVRNTETAFRAGGMGRPHLDRISSKKLKNISSLAFGGPDLRRIYLGCLLGENIYSCQSPVCGHPPSHWNFAGPQLRD</sequence>
<dbReference type="InterPro" id="IPR011042">
    <property type="entry name" value="6-blade_b-propeller_TolB-like"/>
</dbReference>
<accession>A0A3B0TAB1</accession>
<dbReference type="InterPro" id="IPR013658">
    <property type="entry name" value="SGL"/>
</dbReference>
<evidence type="ECO:0000313" key="2">
    <source>
        <dbReference type="EMBL" id="VAW10327.1"/>
    </source>
</evidence>
<protein>
    <recommendedName>
        <fullName evidence="1">SMP-30/Gluconolactonase/LRE-like region domain-containing protein</fullName>
    </recommendedName>
</protein>
<dbReference type="PANTHER" id="PTHR47572">
    <property type="entry name" value="LIPOPROTEIN-RELATED"/>
    <property type="match status" value="1"/>
</dbReference>
<dbReference type="Pfam" id="PF08450">
    <property type="entry name" value="SGL"/>
    <property type="match status" value="1"/>
</dbReference>
<dbReference type="PANTHER" id="PTHR47572:SF5">
    <property type="entry name" value="BLR2277 PROTEIN"/>
    <property type="match status" value="1"/>
</dbReference>
<proteinExistence type="predicted"/>
<feature type="domain" description="SMP-30/Gluconolactonase/LRE-like region" evidence="1">
    <location>
        <begin position="37"/>
        <end position="244"/>
    </location>
</feature>
<evidence type="ECO:0000259" key="1">
    <source>
        <dbReference type="Pfam" id="PF08450"/>
    </source>
</evidence>
<dbReference type="EMBL" id="UOEM01000010">
    <property type="protein sequence ID" value="VAW10327.1"/>
    <property type="molecule type" value="Genomic_DNA"/>
</dbReference>
<dbReference type="AlphaFoldDB" id="A0A3B0TAB1"/>
<organism evidence="2">
    <name type="scientific">hydrothermal vent metagenome</name>
    <dbReference type="NCBI Taxonomy" id="652676"/>
    <lineage>
        <taxon>unclassified sequences</taxon>
        <taxon>metagenomes</taxon>
        <taxon>ecological metagenomes</taxon>
    </lineage>
</organism>
<name>A0A3B0TAB1_9ZZZZ</name>
<dbReference type="Gene3D" id="2.120.10.30">
    <property type="entry name" value="TolB, C-terminal domain"/>
    <property type="match status" value="1"/>
</dbReference>
<gene>
    <name evidence="2" type="ORF">MNBD_ALPHA09-2179</name>
</gene>
<dbReference type="InterPro" id="IPR051262">
    <property type="entry name" value="SMP-30/CGR1_Lactonase"/>
</dbReference>
<dbReference type="SUPFAM" id="SSF63829">
    <property type="entry name" value="Calcium-dependent phosphotriesterase"/>
    <property type="match status" value="1"/>
</dbReference>
<reference evidence="2" key="1">
    <citation type="submission" date="2018-06" db="EMBL/GenBank/DDBJ databases">
        <authorList>
            <person name="Zhirakovskaya E."/>
        </authorList>
    </citation>
    <scope>NUCLEOTIDE SEQUENCE</scope>
</reference>